<reference evidence="2" key="2">
    <citation type="journal article" date="2008" name="PLoS Biol.">
        <title>Population genomic analysis of strain variation in Leptospirillum group II bacteria involved in acid mine drainage formation.</title>
        <authorList>
            <person name="Simmons S.L."/>
            <person name="Dibartolo G."/>
            <person name="Denef V.J."/>
            <person name="Goltsman D.S."/>
            <person name="Thelen M.P."/>
            <person name="Banfield J.F."/>
        </authorList>
    </citation>
    <scope>NUCLEOTIDE SEQUENCE [LARGE SCALE GENOMIC DNA]</scope>
</reference>
<evidence type="ECO:0000313" key="2">
    <source>
        <dbReference type="EMBL" id="EDZ38309.1"/>
    </source>
</evidence>
<protein>
    <submittedName>
        <fullName evidence="2">Putative metallo-beta-lactamase family protein</fullName>
    </submittedName>
</protein>
<dbReference type="PANTHER" id="PTHR43041">
    <property type="entry name" value="HYDROLASE, METALLO-BETA-LACTAMASE SUPERFAMILY"/>
    <property type="match status" value="1"/>
</dbReference>
<accession>B6AS73</accession>
<dbReference type="AlphaFoldDB" id="B6AS73"/>
<dbReference type="Gene3D" id="3.60.15.10">
    <property type="entry name" value="Ribonuclease Z/Hydroxyacylglutathione hydrolase-like"/>
    <property type="match status" value="1"/>
</dbReference>
<reference evidence="2" key="1">
    <citation type="journal article" date="2004" name="Nature">
        <title>Community structure and metabolism through reconstruction of microbial genomes from the environment.</title>
        <authorList>
            <person name="Tyson G.W."/>
            <person name="Chapman J."/>
            <person name="Hugenholtz P."/>
            <person name="Allen E.E."/>
            <person name="Ram R.J."/>
            <person name="Richardson P.M."/>
            <person name="Solovyev V.V."/>
            <person name="Rubin E.M."/>
            <person name="Rokhsar D.S."/>
            <person name="Banfield J.F."/>
        </authorList>
    </citation>
    <scope>NUCLEOTIDE SEQUENCE [LARGE SCALE GENOMIC DNA]</scope>
</reference>
<name>B6AS73_9BACT</name>
<gene>
    <name evidence="2" type="ORF">CGL2_11278015</name>
</gene>
<dbReference type="EMBL" id="DS995262">
    <property type="protein sequence ID" value="EDZ38309.1"/>
    <property type="molecule type" value="Genomic_DNA"/>
</dbReference>
<organism evidence="2">
    <name type="scientific">Leptospirillum sp. Group II '5-way CG'</name>
    <dbReference type="NCBI Taxonomy" id="419541"/>
    <lineage>
        <taxon>Bacteria</taxon>
        <taxon>Pseudomonadati</taxon>
        <taxon>Nitrospirota</taxon>
        <taxon>Nitrospiria</taxon>
        <taxon>Nitrospirales</taxon>
        <taxon>Nitrospiraceae</taxon>
        <taxon>Leptospirillum</taxon>
    </lineage>
</organism>
<feature type="domain" description="Metallo-beta-lactamase" evidence="1">
    <location>
        <begin position="29"/>
        <end position="220"/>
    </location>
</feature>
<dbReference type="CDD" id="cd07709">
    <property type="entry name" value="flavodiiron_proteins_MBL-fold"/>
    <property type="match status" value="1"/>
</dbReference>
<dbReference type="Pfam" id="PF19583">
    <property type="entry name" value="ODP"/>
    <property type="match status" value="1"/>
</dbReference>
<dbReference type="SMART" id="SM00849">
    <property type="entry name" value="Lactamase_B"/>
    <property type="match status" value="1"/>
</dbReference>
<dbReference type="InterPro" id="IPR036866">
    <property type="entry name" value="RibonucZ/Hydroxyglut_hydro"/>
</dbReference>
<dbReference type="InterPro" id="IPR045761">
    <property type="entry name" value="ODP_dom"/>
</dbReference>
<dbReference type="InterPro" id="IPR001279">
    <property type="entry name" value="Metallo-B-lactamas"/>
</dbReference>
<proteinExistence type="predicted"/>
<dbReference type="SUPFAM" id="SSF56281">
    <property type="entry name" value="Metallo-hydrolase/oxidoreductase"/>
    <property type="match status" value="1"/>
</dbReference>
<evidence type="ECO:0000259" key="1">
    <source>
        <dbReference type="SMART" id="SM00849"/>
    </source>
</evidence>
<sequence>MAIETLWEQSGHSFLWLGKDESGEEEGVQANQYLIIDQGQGLLIDPGGFGVFARVLVNLSHLIDPGEIRNIFLCHQDPDVGGSLASWFEMTPASVHVSELWIRFLLHYGVNDLSRFKGIPDGGGTLSLPSGSRVEFVPAHFMHSPGNFHLFDHASGILFTGDVGAAVYPKGQTPTFVENFEEHVRYMEGFHGRYIPTNRVIQSWLARVRKLPVRMIAPQHGSIFREEHVGKFLDWIGGIRCGFDVMNL</sequence>
<dbReference type="PANTHER" id="PTHR43041:SF1">
    <property type="entry name" value="METALLO-BETA-LACTAMASE DOMAIN-CONTAINING PROTEIN"/>
    <property type="match status" value="1"/>
</dbReference>